<keyword evidence="3" id="KW-1185">Reference proteome</keyword>
<evidence type="ECO:0000313" key="2">
    <source>
        <dbReference type="EMBL" id="MFC5055656.1"/>
    </source>
</evidence>
<name>A0ABV9XZQ3_9PSEU</name>
<accession>A0ABV9XZQ3</accession>
<organism evidence="2 3">
    <name type="scientific">Saccharothrix xinjiangensis</name>
    <dbReference type="NCBI Taxonomy" id="204798"/>
    <lineage>
        <taxon>Bacteria</taxon>
        <taxon>Bacillati</taxon>
        <taxon>Actinomycetota</taxon>
        <taxon>Actinomycetes</taxon>
        <taxon>Pseudonocardiales</taxon>
        <taxon>Pseudonocardiaceae</taxon>
        <taxon>Saccharothrix</taxon>
    </lineage>
</organism>
<evidence type="ECO:0000256" key="1">
    <source>
        <dbReference type="SAM" id="MobiDB-lite"/>
    </source>
</evidence>
<comment type="caution">
    <text evidence="2">The sequence shown here is derived from an EMBL/GenBank/DDBJ whole genome shotgun (WGS) entry which is preliminary data.</text>
</comment>
<gene>
    <name evidence="2" type="ORF">ACFPFM_18075</name>
</gene>
<sequence length="76" mass="7805">MSTTDVLIDPLAPDTARRAEQSCPACPHPADTHDSLARRFCAATLAGELRRGCLCPGGSSSATYGKSGAGNISDRA</sequence>
<protein>
    <submittedName>
        <fullName evidence="2">RGCVC family protein</fullName>
    </submittedName>
</protein>
<dbReference type="Proteomes" id="UP001595833">
    <property type="component" value="Unassembled WGS sequence"/>
</dbReference>
<dbReference type="RefSeq" id="WP_344040045.1">
    <property type="nucleotide sequence ID" value="NZ_BAAAKE010000020.1"/>
</dbReference>
<dbReference type="EMBL" id="JBHSJB010000016">
    <property type="protein sequence ID" value="MFC5055656.1"/>
    <property type="molecule type" value="Genomic_DNA"/>
</dbReference>
<dbReference type="NCBIfam" id="NF038206">
    <property type="entry name" value="RGCVC_fam"/>
    <property type="match status" value="1"/>
</dbReference>
<evidence type="ECO:0000313" key="3">
    <source>
        <dbReference type="Proteomes" id="UP001595833"/>
    </source>
</evidence>
<proteinExistence type="predicted"/>
<reference evidence="3" key="1">
    <citation type="journal article" date="2019" name="Int. J. Syst. Evol. Microbiol.">
        <title>The Global Catalogue of Microorganisms (GCM) 10K type strain sequencing project: providing services to taxonomists for standard genome sequencing and annotation.</title>
        <authorList>
            <consortium name="The Broad Institute Genomics Platform"/>
            <consortium name="The Broad Institute Genome Sequencing Center for Infectious Disease"/>
            <person name="Wu L."/>
            <person name="Ma J."/>
        </authorList>
    </citation>
    <scope>NUCLEOTIDE SEQUENCE [LARGE SCALE GENOMIC DNA]</scope>
    <source>
        <strain evidence="3">KCTC 12848</strain>
    </source>
</reference>
<feature type="region of interest" description="Disordered" evidence="1">
    <location>
        <begin position="55"/>
        <end position="76"/>
    </location>
</feature>